<dbReference type="Ensembl" id="ENSOCUT00000030698.1">
    <property type="protein sequence ID" value="ENSOCUP00000020065.1"/>
    <property type="gene ID" value="ENSOCUG00000022176.1"/>
</dbReference>
<dbReference type="AlphaFoldDB" id="G1TSP7"/>
<dbReference type="GO" id="GO:0005886">
    <property type="term" value="C:plasma membrane"/>
    <property type="evidence" value="ECO:0007669"/>
    <property type="project" value="UniProtKB-SubCell"/>
</dbReference>
<sequence length="300" mass="34424">MTWNDLIKRIIFLSLIWPGIVGNFLVLVKYVHMFVMGPEKKLTDVILIHVAFSNLAIICTTGVRVITIVIYFSNFLGDIGCKAVIYLNRVARSLSICTTCLLSVVQAVTVSPRTTWWRKLKPRSAQQLLPYLLLFWVVSLLISSNLLHYITAVNSVNESGVRMYAEYCYMLPAGQIVRWLFLSLMALRDLTFQSAMGWSSGHMALRLYKHHKRVLYLQSSRTAKHPSPEVRATQSTLVLMTCFLFSYWTDFIFSFYTGSTLTRDSTILNIKILLELSYACLSPFVLISRDVHFVECWRAH</sequence>
<keyword evidence="12 13" id="KW-0807">Transducer</keyword>
<dbReference type="PaxDb" id="9986-ENSOCUP00000020065"/>
<dbReference type="GeneID" id="100311031"/>
<dbReference type="InParanoid" id="G1TSP7"/>
<evidence type="ECO:0000256" key="2">
    <source>
        <dbReference type="ARBA" id="ARBA00004651"/>
    </source>
</evidence>
<feature type="transmembrane region" description="Helical" evidence="13">
    <location>
        <begin position="169"/>
        <end position="187"/>
    </location>
</feature>
<dbReference type="InterPro" id="IPR004072">
    <property type="entry name" value="Vmron_rcpt_1"/>
</dbReference>
<comment type="subcellular location">
    <subcellularLocation>
        <location evidence="2 13">Cell membrane</location>
        <topology evidence="2 13">Multi-pass membrane protein</topology>
    </subcellularLocation>
</comment>
<comment type="similarity">
    <text evidence="3 13">Belongs to the G-protein coupled receptor 1 family.</text>
</comment>
<dbReference type="OrthoDB" id="9606139at2759"/>
<evidence type="ECO:0000256" key="13">
    <source>
        <dbReference type="RuleBase" id="RU364061"/>
    </source>
</evidence>
<name>G1TSP7_RABIT</name>
<dbReference type="CTD" id="100311031"/>
<dbReference type="RefSeq" id="NP_001160724.1">
    <property type="nucleotide sequence ID" value="NM_001167252.1"/>
</dbReference>
<keyword evidence="11" id="KW-0325">Glycoprotein</keyword>
<evidence type="ECO:0000256" key="6">
    <source>
        <dbReference type="ARBA" id="ARBA00022692"/>
    </source>
</evidence>
<keyword evidence="5 13" id="KW-0589">Pheromone response</keyword>
<reference evidence="15" key="2">
    <citation type="submission" date="2025-08" db="UniProtKB">
        <authorList>
            <consortium name="Ensembl"/>
        </authorList>
    </citation>
    <scope>IDENTIFICATION</scope>
    <source>
        <strain evidence="15">Thorbecke</strain>
    </source>
</reference>
<keyword evidence="16" id="KW-1185">Reference proteome</keyword>
<dbReference type="GeneTree" id="ENSGT01030000234553"/>
<dbReference type="GO" id="GO:0019236">
    <property type="term" value="P:response to pheromone"/>
    <property type="evidence" value="ECO:0007669"/>
    <property type="project" value="UniProtKB-KW"/>
</dbReference>
<evidence type="ECO:0000256" key="12">
    <source>
        <dbReference type="ARBA" id="ARBA00023224"/>
    </source>
</evidence>
<dbReference type="Gene3D" id="1.20.1070.10">
    <property type="entry name" value="Rhodopsin 7-helix transmembrane proteins"/>
    <property type="match status" value="1"/>
</dbReference>
<evidence type="ECO:0000256" key="3">
    <source>
        <dbReference type="ARBA" id="ARBA00010663"/>
    </source>
</evidence>
<evidence type="ECO:0000313" key="16">
    <source>
        <dbReference type="Proteomes" id="UP000001811"/>
    </source>
</evidence>
<feature type="transmembrane region" description="Helical" evidence="13">
    <location>
        <begin position="128"/>
        <end position="149"/>
    </location>
</feature>
<dbReference type="GO" id="GO:0016503">
    <property type="term" value="F:pheromone receptor activity"/>
    <property type="evidence" value="ECO:0007669"/>
    <property type="project" value="InterPro"/>
</dbReference>
<feature type="transmembrane region" description="Helical" evidence="13">
    <location>
        <begin position="237"/>
        <end position="256"/>
    </location>
</feature>
<evidence type="ECO:0000256" key="10">
    <source>
        <dbReference type="ARBA" id="ARBA00023170"/>
    </source>
</evidence>
<dbReference type="SUPFAM" id="SSF81321">
    <property type="entry name" value="Family A G protein-coupled receptor-like"/>
    <property type="match status" value="1"/>
</dbReference>
<keyword evidence="4 13" id="KW-1003">Cell membrane</keyword>
<keyword evidence="9 13" id="KW-0472">Membrane</keyword>
<keyword evidence="7 13" id="KW-1133">Transmembrane helix</keyword>
<comment type="function">
    <text evidence="1">Putative pheromone receptor.</text>
</comment>
<feature type="transmembrane region" description="Helical" evidence="13">
    <location>
        <begin position="6"/>
        <end position="26"/>
    </location>
</feature>
<dbReference type="PRINTS" id="PR01534">
    <property type="entry name" value="VOMERONASL1R"/>
</dbReference>
<organism evidence="15 16">
    <name type="scientific">Oryctolagus cuniculus</name>
    <name type="common">Rabbit</name>
    <dbReference type="NCBI Taxonomy" id="9986"/>
    <lineage>
        <taxon>Eukaryota</taxon>
        <taxon>Metazoa</taxon>
        <taxon>Chordata</taxon>
        <taxon>Craniata</taxon>
        <taxon>Vertebrata</taxon>
        <taxon>Euteleostomi</taxon>
        <taxon>Mammalia</taxon>
        <taxon>Eutheria</taxon>
        <taxon>Euarchontoglires</taxon>
        <taxon>Glires</taxon>
        <taxon>Lagomorpha</taxon>
        <taxon>Leporidae</taxon>
        <taxon>Oryctolagus</taxon>
    </lineage>
</organism>
<dbReference type="Proteomes" id="UP000001811">
    <property type="component" value="Unplaced"/>
</dbReference>
<keyword evidence="10 13" id="KW-0675">Receptor</keyword>
<evidence type="ECO:0000313" key="15">
    <source>
        <dbReference type="Ensembl" id="ENSOCUP00000020065.1"/>
    </source>
</evidence>
<evidence type="ECO:0000259" key="14">
    <source>
        <dbReference type="PROSITE" id="PS50262"/>
    </source>
</evidence>
<proteinExistence type="inferred from homology"/>
<dbReference type="FunCoup" id="G1TSP7">
    <property type="interactions" value="6"/>
</dbReference>
<dbReference type="eggNOG" id="ENOG502SPYM">
    <property type="taxonomic scope" value="Eukaryota"/>
</dbReference>
<evidence type="ECO:0000256" key="5">
    <source>
        <dbReference type="ARBA" id="ARBA00022507"/>
    </source>
</evidence>
<reference evidence="15 16" key="1">
    <citation type="journal article" date="2011" name="Nature">
        <title>A high-resolution map of human evolutionary constraint using 29 mammals.</title>
        <authorList>
            <person name="Lindblad-Toh K."/>
            <person name="Garber M."/>
            <person name="Zuk O."/>
            <person name="Lin M.F."/>
            <person name="Parker B.J."/>
            <person name="Washietl S."/>
            <person name="Kheradpour P."/>
            <person name="Ernst J."/>
            <person name="Jordan G."/>
            <person name="Mauceli E."/>
            <person name="Ward L.D."/>
            <person name="Lowe C.B."/>
            <person name="Holloway A.K."/>
            <person name="Clamp M."/>
            <person name="Gnerre S."/>
            <person name="Alfoldi J."/>
            <person name="Beal K."/>
            <person name="Chang J."/>
            <person name="Clawson H."/>
            <person name="Cuff J."/>
            <person name="Di Palma F."/>
            <person name="Fitzgerald S."/>
            <person name="Flicek P."/>
            <person name="Guttman M."/>
            <person name="Hubisz M.J."/>
            <person name="Jaffe D.B."/>
            <person name="Jungreis I."/>
            <person name="Kent W.J."/>
            <person name="Kostka D."/>
            <person name="Lara M."/>
            <person name="Martins A.L."/>
            <person name="Massingham T."/>
            <person name="Moltke I."/>
            <person name="Raney B.J."/>
            <person name="Rasmussen M.D."/>
            <person name="Robinson J."/>
            <person name="Stark A."/>
            <person name="Vilella A.J."/>
            <person name="Wen J."/>
            <person name="Xie X."/>
            <person name="Zody M.C."/>
            <person name="Baldwin J."/>
            <person name="Bloom T."/>
            <person name="Chin C.W."/>
            <person name="Heiman D."/>
            <person name="Nicol R."/>
            <person name="Nusbaum C."/>
            <person name="Young S."/>
            <person name="Wilkinson J."/>
            <person name="Worley K.C."/>
            <person name="Kovar C.L."/>
            <person name="Muzny D.M."/>
            <person name="Gibbs R.A."/>
            <person name="Cree A."/>
            <person name="Dihn H.H."/>
            <person name="Fowler G."/>
            <person name="Jhangiani S."/>
            <person name="Joshi V."/>
            <person name="Lee S."/>
            <person name="Lewis L.R."/>
            <person name="Nazareth L.V."/>
            <person name="Okwuonu G."/>
            <person name="Santibanez J."/>
            <person name="Warren W.C."/>
            <person name="Mardis E.R."/>
            <person name="Weinstock G.M."/>
            <person name="Wilson R.K."/>
            <person name="Delehaunty K."/>
            <person name="Dooling D."/>
            <person name="Fronik C."/>
            <person name="Fulton L."/>
            <person name="Fulton B."/>
            <person name="Graves T."/>
            <person name="Minx P."/>
            <person name="Sodergren E."/>
            <person name="Birney E."/>
            <person name="Margulies E.H."/>
            <person name="Herrero J."/>
            <person name="Green E.D."/>
            <person name="Haussler D."/>
            <person name="Siepel A."/>
            <person name="Goldman N."/>
            <person name="Pollard K.S."/>
            <person name="Pedersen J.S."/>
            <person name="Lander E.S."/>
            <person name="Kellis M."/>
        </authorList>
    </citation>
    <scope>NUCLEOTIDE SEQUENCE [LARGE SCALE GENOMIC DNA]</scope>
    <source>
        <strain evidence="16">Thorbecke</strain>
    </source>
</reference>
<feature type="transmembrane region" description="Helical" evidence="13">
    <location>
        <begin position="46"/>
        <end position="73"/>
    </location>
</feature>
<dbReference type="OMA" id="MHSIFRI"/>
<dbReference type="FunFam" id="1.20.1070.10:FF:000033">
    <property type="entry name" value="Vomeronasal type-1 receptor"/>
    <property type="match status" value="1"/>
</dbReference>
<dbReference type="KEGG" id="ocu:100311031"/>
<feature type="domain" description="G-protein coupled receptors family 1 profile" evidence="14">
    <location>
        <begin position="22"/>
        <end position="286"/>
    </location>
</feature>
<gene>
    <name evidence="15" type="primary">ORYCUNV1R1565</name>
</gene>
<dbReference type="GO" id="GO:0007606">
    <property type="term" value="P:sensory perception of chemical stimulus"/>
    <property type="evidence" value="ECO:0007669"/>
    <property type="project" value="UniProtKB-ARBA"/>
</dbReference>
<keyword evidence="6 13" id="KW-0812">Transmembrane</keyword>
<protein>
    <recommendedName>
        <fullName evidence="13">Vomeronasal type-1 receptor</fullName>
    </recommendedName>
</protein>
<evidence type="ECO:0000256" key="11">
    <source>
        <dbReference type="ARBA" id="ARBA00023180"/>
    </source>
</evidence>
<evidence type="ECO:0000256" key="1">
    <source>
        <dbReference type="ARBA" id="ARBA00003878"/>
    </source>
</evidence>
<feature type="transmembrane region" description="Helical" evidence="13">
    <location>
        <begin position="268"/>
        <end position="288"/>
    </location>
</feature>
<feature type="transmembrane region" description="Helical" evidence="13">
    <location>
        <begin position="93"/>
        <end position="116"/>
    </location>
</feature>
<reference evidence="15" key="3">
    <citation type="submission" date="2025-09" db="UniProtKB">
        <authorList>
            <consortium name="Ensembl"/>
        </authorList>
    </citation>
    <scope>IDENTIFICATION</scope>
    <source>
        <strain evidence="15">Thorbecke</strain>
    </source>
</reference>
<dbReference type="InterPro" id="IPR017452">
    <property type="entry name" value="GPCR_Rhodpsn_7TM"/>
</dbReference>
<dbReference type="PANTHER" id="PTHR24062">
    <property type="entry name" value="VOMERONASAL TYPE-1 RECEPTOR"/>
    <property type="match status" value="1"/>
</dbReference>
<evidence type="ECO:0000256" key="9">
    <source>
        <dbReference type="ARBA" id="ARBA00023136"/>
    </source>
</evidence>
<dbReference type="HOGENOM" id="CLU_058641_0_1_1"/>
<dbReference type="PROSITE" id="PS50262">
    <property type="entry name" value="G_PROTEIN_RECEP_F1_2"/>
    <property type="match status" value="1"/>
</dbReference>
<evidence type="ECO:0000256" key="8">
    <source>
        <dbReference type="ARBA" id="ARBA00023040"/>
    </source>
</evidence>
<accession>G1TSP7</accession>
<dbReference type="Pfam" id="PF03402">
    <property type="entry name" value="V1R"/>
    <property type="match status" value="1"/>
</dbReference>
<evidence type="ECO:0000256" key="4">
    <source>
        <dbReference type="ARBA" id="ARBA00022475"/>
    </source>
</evidence>
<keyword evidence="8 13" id="KW-0297">G-protein coupled receptor</keyword>
<evidence type="ECO:0000256" key="7">
    <source>
        <dbReference type="ARBA" id="ARBA00022989"/>
    </source>
</evidence>